<evidence type="ECO:0000313" key="3">
    <source>
        <dbReference type="Proteomes" id="UP000315751"/>
    </source>
</evidence>
<dbReference type="SUPFAM" id="SSF47413">
    <property type="entry name" value="lambda repressor-like DNA-binding domains"/>
    <property type="match status" value="1"/>
</dbReference>
<proteinExistence type="predicted"/>
<reference evidence="2 3" key="1">
    <citation type="submission" date="2019-06" db="EMBL/GenBank/DDBJ databases">
        <title>Genomic Encyclopedia of Type Strains, Phase IV (KMG-V): Genome sequencing to study the core and pangenomes of soil and plant-associated prokaryotes.</title>
        <authorList>
            <person name="Whitman W."/>
        </authorList>
    </citation>
    <scope>NUCLEOTIDE SEQUENCE [LARGE SCALE GENOMIC DNA]</scope>
    <source>
        <strain evidence="2 3">BR 11622</strain>
    </source>
</reference>
<dbReference type="CDD" id="cd00093">
    <property type="entry name" value="HTH_XRE"/>
    <property type="match status" value="1"/>
</dbReference>
<dbReference type="SMART" id="SM00530">
    <property type="entry name" value="HTH_XRE"/>
    <property type="match status" value="1"/>
</dbReference>
<accession>A0A560HHB6</accession>
<dbReference type="EMBL" id="VITR01000001">
    <property type="protein sequence ID" value="TWB45843.1"/>
    <property type="molecule type" value="Genomic_DNA"/>
</dbReference>
<protein>
    <submittedName>
        <fullName evidence="2">Transcriptional regulator with XRE-family HTH domain</fullName>
    </submittedName>
</protein>
<dbReference type="Proteomes" id="UP000315751">
    <property type="component" value="Unassembled WGS sequence"/>
</dbReference>
<dbReference type="InterPro" id="IPR001387">
    <property type="entry name" value="Cro/C1-type_HTH"/>
</dbReference>
<dbReference type="PROSITE" id="PS50943">
    <property type="entry name" value="HTH_CROC1"/>
    <property type="match status" value="1"/>
</dbReference>
<dbReference type="AlphaFoldDB" id="A0A560HHB6"/>
<organism evidence="2 3">
    <name type="scientific">Nitrospirillum amazonense</name>
    <dbReference type="NCBI Taxonomy" id="28077"/>
    <lineage>
        <taxon>Bacteria</taxon>
        <taxon>Pseudomonadati</taxon>
        <taxon>Pseudomonadota</taxon>
        <taxon>Alphaproteobacteria</taxon>
        <taxon>Rhodospirillales</taxon>
        <taxon>Azospirillaceae</taxon>
        <taxon>Nitrospirillum</taxon>
    </lineage>
</organism>
<comment type="caution">
    <text evidence="2">The sequence shown here is derived from an EMBL/GenBank/DDBJ whole genome shotgun (WGS) entry which is preliminary data.</text>
</comment>
<dbReference type="InterPro" id="IPR010982">
    <property type="entry name" value="Lambda_DNA-bd_dom_sf"/>
</dbReference>
<gene>
    <name evidence="2" type="ORF">FBZ90_101178</name>
</gene>
<dbReference type="Pfam" id="PF01381">
    <property type="entry name" value="HTH_3"/>
    <property type="match status" value="1"/>
</dbReference>
<evidence type="ECO:0000313" key="2">
    <source>
        <dbReference type="EMBL" id="TWB45843.1"/>
    </source>
</evidence>
<evidence type="ECO:0000259" key="1">
    <source>
        <dbReference type="PROSITE" id="PS50943"/>
    </source>
</evidence>
<dbReference type="OrthoDB" id="7376231at2"/>
<name>A0A560HHB6_9PROT</name>
<feature type="domain" description="HTH cro/C1-type" evidence="1">
    <location>
        <begin position="49"/>
        <end position="98"/>
    </location>
</feature>
<keyword evidence="3" id="KW-1185">Reference proteome</keyword>
<dbReference type="GO" id="GO:0003677">
    <property type="term" value="F:DNA binding"/>
    <property type="evidence" value="ECO:0007669"/>
    <property type="project" value="InterPro"/>
</dbReference>
<dbReference type="Gene3D" id="1.10.260.40">
    <property type="entry name" value="lambda repressor-like DNA-binding domains"/>
    <property type="match status" value="1"/>
</dbReference>
<sequence>MFWQDGSLQPLCIHSLTQWMRNMETVEEFAPKLETPDGATIAFFVACSRRMMGWQVKTLAHQAGVSVSSIERIERGVTVSPEVLDRVAAALKQKPGAFTQPRVRLSKEEALKHLEAQAAPWLESVELKVAPLRKAAQLRRMAEQLLLLVDGSGLGEDFGERIDGVKEWFELLQHCINGPVTDLSEMKGRKRSLYGRILSTVTGIERDAHAVALAGTYVAEGLYNDGARLTVPVAVLSFRPLSGDPGARKRTHLYAPRQIEINKILAAWLAEDG</sequence>